<protein>
    <submittedName>
        <fullName evidence="1">SRPBCC family protein</fullName>
    </submittedName>
</protein>
<accession>A0A846YPW6</accession>
<dbReference type="EMBL" id="JAAXOT010000015">
    <property type="protein sequence ID" value="NKY59378.1"/>
    <property type="molecule type" value="Genomic_DNA"/>
</dbReference>
<organism evidence="1 2">
    <name type="scientific">Nocardia flavorosea</name>
    <dbReference type="NCBI Taxonomy" id="53429"/>
    <lineage>
        <taxon>Bacteria</taxon>
        <taxon>Bacillati</taxon>
        <taxon>Actinomycetota</taxon>
        <taxon>Actinomycetes</taxon>
        <taxon>Mycobacteriales</taxon>
        <taxon>Nocardiaceae</taxon>
        <taxon>Nocardia</taxon>
    </lineage>
</organism>
<sequence length="208" mass="22938">MVLAGLAVGYRVWLRPRLLTWGATGAEISRDMPGDDLQPEPDLTATRAVTIHAPPDAIWPWLVQIGPGRGGAYTYDWIENLAGLGMHSADEIRPEWQNLSVGDTISLGSSGPNMGVQVLSRPHTLVFADGEHAWVWALCLYPTGDHTRLVSRNRIVLTGRTSLQRVLFACVVEPGSWVMERKMLLGIKERVQRRALPDDTGTCHSIPL</sequence>
<evidence type="ECO:0000313" key="2">
    <source>
        <dbReference type="Proteomes" id="UP000570678"/>
    </source>
</evidence>
<proteinExistence type="predicted"/>
<dbReference type="AlphaFoldDB" id="A0A846YPW6"/>
<dbReference type="Proteomes" id="UP000570678">
    <property type="component" value="Unassembled WGS sequence"/>
</dbReference>
<reference evidence="1 2" key="1">
    <citation type="submission" date="2020-04" db="EMBL/GenBank/DDBJ databases">
        <title>MicrobeNet Type strains.</title>
        <authorList>
            <person name="Nicholson A.C."/>
        </authorList>
    </citation>
    <scope>NUCLEOTIDE SEQUENCE [LARGE SCALE GENOMIC DNA]</scope>
    <source>
        <strain evidence="1 2">JCM 3332</strain>
    </source>
</reference>
<name>A0A846YPW6_9NOCA</name>
<keyword evidence="2" id="KW-1185">Reference proteome</keyword>
<evidence type="ECO:0000313" key="1">
    <source>
        <dbReference type="EMBL" id="NKY59378.1"/>
    </source>
</evidence>
<gene>
    <name evidence="1" type="ORF">HGA15_25130</name>
</gene>
<comment type="caution">
    <text evidence="1">The sequence shown here is derived from an EMBL/GenBank/DDBJ whole genome shotgun (WGS) entry which is preliminary data.</text>
</comment>